<evidence type="ECO:0000313" key="2">
    <source>
        <dbReference type="Proteomes" id="UP001597532"/>
    </source>
</evidence>
<dbReference type="SUPFAM" id="SSF52540">
    <property type="entry name" value="P-loop containing nucleoside triphosphate hydrolases"/>
    <property type="match status" value="1"/>
</dbReference>
<dbReference type="EMBL" id="JBHUOK010000030">
    <property type="protein sequence ID" value="MFD2790737.1"/>
    <property type="molecule type" value="Genomic_DNA"/>
</dbReference>
<gene>
    <name evidence="1" type="ORF">ACFS1K_13260</name>
</gene>
<evidence type="ECO:0000313" key="1">
    <source>
        <dbReference type="EMBL" id="MFD2790737.1"/>
    </source>
</evidence>
<dbReference type="Proteomes" id="UP001597532">
    <property type="component" value="Unassembled WGS sequence"/>
</dbReference>
<name>A0ABW5VGC7_9FLAO</name>
<keyword evidence="2" id="KW-1185">Reference proteome</keyword>
<evidence type="ECO:0008006" key="3">
    <source>
        <dbReference type="Google" id="ProtNLM"/>
    </source>
</evidence>
<dbReference type="InterPro" id="IPR027417">
    <property type="entry name" value="P-loop_NTPase"/>
</dbReference>
<dbReference type="RefSeq" id="WP_251806563.1">
    <property type="nucleotide sequence ID" value="NZ_CP166679.1"/>
</dbReference>
<proteinExistence type="predicted"/>
<accession>A0ABW5VGC7</accession>
<sequence length="220" mass="25745">MEKGWLDQLSEKQTARKPLCNLELFKKVFFKSAVEFYALMELHFEVDATNKNFLGHFCKYWNGDPKFEVLDNISLRKGLLVFGSYGTGKTSSFKIIQNMSKQYRIPELWFPIIGAQEVVAKYNAVRNKDEVIDYYSKGTFLFDDLGTETVGNNVYQYGKEEIFVRILLNRYRNFESLGTKTHVTTNLSFAQIENRYGTQISDRFIRMFNQLKLDGPSRRK</sequence>
<reference evidence="2" key="1">
    <citation type="journal article" date="2019" name="Int. J. Syst. Evol. Microbiol.">
        <title>The Global Catalogue of Microorganisms (GCM) 10K type strain sequencing project: providing services to taxonomists for standard genome sequencing and annotation.</title>
        <authorList>
            <consortium name="The Broad Institute Genomics Platform"/>
            <consortium name="The Broad Institute Genome Sequencing Center for Infectious Disease"/>
            <person name="Wu L."/>
            <person name="Ma J."/>
        </authorList>
    </citation>
    <scope>NUCLEOTIDE SEQUENCE [LARGE SCALE GENOMIC DNA]</scope>
    <source>
        <strain evidence="2">KCTC 52924</strain>
    </source>
</reference>
<organism evidence="1 2">
    <name type="scientific">Arenibacter antarcticus</name>
    <dbReference type="NCBI Taxonomy" id="2040469"/>
    <lineage>
        <taxon>Bacteria</taxon>
        <taxon>Pseudomonadati</taxon>
        <taxon>Bacteroidota</taxon>
        <taxon>Flavobacteriia</taxon>
        <taxon>Flavobacteriales</taxon>
        <taxon>Flavobacteriaceae</taxon>
        <taxon>Arenibacter</taxon>
    </lineage>
</organism>
<comment type="caution">
    <text evidence="1">The sequence shown here is derived from an EMBL/GenBank/DDBJ whole genome shotgun (WGS) entry which is preliminary data.</text>
</comment>
<dbReference type="Gene3D" id="3.40.50.300">
    <property type="entry name" value="P-loop containing nucleotide triphosphate hydrolases"/>
    <property type="match status" value="1"/>
</dbReference>
<protein>
    <recommendedName>
        <fullName evidence="3">DNA replication protein DnaC</fullName>
    </recommendedName>
</protein>